<accession>R4Z1S8</accession>
<evidence type="ECO:0000256" key="1">
    <source>
        <dbReference type="ARBA" id="ARBA00001946"/>
    </source>
</evidence>
<dbReference type="PANTHER" id="PTHR33653:SF1">
    <property type="entry name" value="RIBONUCLEASE VAPC2"/>
    <property type="match status" value="1"/>
</dbReference>
<evidence type="ECO:0000256" key="3">
    <source>
        <dbReference type="ARBA" id="ARBA00022722"/>
    </source>
</evidence>
<organism evidence="9 10">
    <name type="scientific">Candidatus Neomicrothrix parvicella RN1</name>
    <dbReference type="NCBI Taxonomy" id="1229780"/>
    <lineage>
        <taxon>Bacteria</taxon>
        <taxon>Bacillati</taxon>
        <taxon>Actinomycetota</taxon>
        <taxon>Acidimicrobiia</taxon>
        <taxon>Acidimicrobiales</taxon>
        <taxon>Microthrixaceae</taxon>
        <taxon>Candidatus Neomicrothrix</taxon>
    </lineage>
</organism>
<dbReference type="OrthoDB" id="9804823at2"/>
<comment type="cofactor">
    <cofactor evidence="1">
        <name>Mg(2+)</name>
        <dbReference type="ChEBI" id="CHEBI:18420"/>
    </cofactor>
</comment>
<evidence type="ECO:0000256" key="2">
    <source>
        <dbReference type="ARBA" id="ARBA00022649"/>
    </source>
</evidence>
<keyword evidence="4" id="KW-0479">Metal-binding</keyword>
<name>R4Z1S8_9ACTN</name>
<evidence type="ECO:0000256" key="5">
    <source>
        <dbReference type="ARBA" id="ARBA00022801"/>
    </source>
</evidence>
<dbReference type="InterPro" id="IPR029060">
    <property type="entry name" value="PIN-like_dom_sf"/>
</dbReference>
<dbReference type="GO" id="GO:0016787">
    <property type="term" value="F:hydrolase activity"/>
    <property type="evidence" value="ECO:0007669"/>
    <property type="project" value="UniProtKB-KW"/>
</dbReference>
<dbReference type="Proteomes" id="UP000018291">
    <property type="component" value="Unassembled WGS sequence"/>
</dbReference>
<evidence type="ECO:0000256" key="4">
    <source>
        <dbReference type="ARBA" id="ARBA00022723"/>
    </source>
</evidence>
<keyword evidence="2" id="KW-1277">Toxin-antitoxin system</keyword>
<dbReference type="HOGENOM" id="CLU_118482_8_0_11"/>
<dbReference type="RefSeq" id="WP_012225507.1">
    <property type="nucleotide sequence ID" value="NZ_HG422565.1"/>
</dbReference>
<dbReference type="Pfam" id="PF01850">
    <property type="entry name" value="PIN"/>
    <property type="match status" value="1"/>
</dbReference>
<dbReference type="Gene3D" id="3.40.50.1010">
    <property type="entry name" value="5'-nuclease"/>
    <property type="match status" value="1"/>
</dbReference>
<dbReference type="GO" id="GO:0046872">
    <property type="term" value="F:metal ion binding"/>
    <property type="evidence" value="ECO:0007669"/>
    <property type="project" value="UniProtKB-KW"/>
</dbReference>
<feature type="domain" description="PIN" evidence="8">
    <location>
        <begin position="3"/>
        <end position="131"/>
    </location>
</feature>
<dbReference type="InterPro" id="IPR002716">
    <property type="entry name" value="PIN_dom"/>
</dbReference>
<evidence type="ECO:0000256" key="6">
    <source>
        <dbReference type="ARBA" id="ARBA00022842"/>
    </source>
</evidence>
<dbReference type="CDD" id="cd18746">
    <property type="entry name" value="PIN_VapC4-5_FitB-like"/>
    <property type="match status" value="1"/>
</dbReference>
<dbReference type="SUPFAM" id="SSF88723">
    <property type="entry name" value="PIN domain-like"/>
    <property type="match status" value="1"/>
</dbReference>
<dbReference type="AlphaFoldDB" id="R4Z1S8"/>
<comment type="similarity">
    <text evidence="7">Belongs to the PINc/VapC protein family.</text>
</comment>
<keyword evidence="5" id="KW-0378">Hydrolase</keyword>
<dbReference type="EMBL" id="CANL01000012">
    <property type="protein sequence ID" value="CCM63221.1"/>
    <property type="molecule type" value="Genomic_DNA"/>
</dbReference>
<evidence type="ECO:0000313" key="10">
    <source>
        <dbReference type="Proteomes" id="UP000018291"/>
    </source>
</evidence>
<gene>
    <name evidence="9" type="ORF">BN381_20045</name>
</gene>
<protein>
    <submittedName>
        <fullName evidence="9">Plasmid stability-like protein</fullName>
    </submittedName>
</protein>
<evidence type="ECO:0000256" key="7">
    <source>
        <dbReference type="ARBA" id="ARBA00038093"/>
    </source>
</evidence>
<proteinExistence type="inferred from homology"/>
<dbReference type="PANTHER" id="PTHR33653">
    <property type="entry name" value="RIBONUCLEASE VAPC2"/>
    <property type="match status" value="1"/>
</dbReference>
<sequence length="139" mass="15344">MFVLDTNVVSELRKAASGRANKGVTDWAKSVPATLMFLSVISLHELEHGILLAERSDPPKGANLRTWLDSSVMPAFEDRLLPVNAEIARQAAAMHVPNPAPFRDALIAATALHHDMTVITRNTSDFDRFDKLTVINPWT</sequence>
<dbReference type="STRING" id="1229780.BN381_20045"/>
<dbReference type="GO" id="GO:0004518">
    <property type="term" value="F:nuclease activity"/>
    <property type="evidence" value="ECO:0007669"/>
    <property type="project" value="UniProtKB-KW"/>
</dbReference>
<dbReference type="InterPro" id="IPR050556">
    <property type="entry name" value="Type_II_TA_system_RNase"/>
</dbReference>
<evidence type="ECO:0000313" key="9">
    <source>
        <dbReference type="EMBL" id="CCM63221.1"/>
    </source>
</evidence>
<keyword evidence="6" id="KW-0460">Magnesium</keyword>
<keyword evidence="3" id="KW-0540">Nuclease</keyword>
<dbReference type="eggNOG" id="COG1487">
    <property type="taxonomic scope" value="Bacteria"/>
</dbReference>
<keyword evidence="10" id="KW-1185">Reference proteome</keyword>
<comment type="caution">
    <text evidence="9">The sequence shown here is derived from an EMBL/GenBank/DDBJ whole genome shotgun (WGS) entry which is preliminary data.</text>
</comment>
<reference evidence="9 10" key="1">
    <citation type="journal article" date="2013" name="ISME J.">
        <title>Metabolic model for the filamentous 'Candidatus Microthrix parvicella' based on genomic and metagenomic analyses.</title>
        <authorList>
            <person name="Jon McIlroy S."/>
            <person name="Kristiansen R."/>
            <person name="Albertsen M."/>
            <person name="Michael Karst S."/>
            <person name="Rossetti S."/>
            <person name="Lund Nielsen J."/>
            <person name="Tandoi V."/>
            <person name="James Seviour R."/>
            <person name="Nielsen P.H."/>
        </authorList>
    </citation>
    <scope>NUCLEOTIDE SEQUENCE [LARGE SCALE GENOMIC DNA]</scope>
    <source>
        <strain evidence="9 10">RN1</strain>
    </source>
</reference>
<evidence type="ECO:0000259" key="8">
    <source>
        <dbReference type="Pfam" id="PF01850"/>
    </source>
</evidence>